<accession>A0A7W9ST00</accession>
<proteinExistence type="predicted"/>
<gene>
    <name evidence="1" type="ORF">HNQ39_003214</name>
</gene>
<dbReference type="EMBL" id="JACHGW010000003">
    <property type="protein sequence ID" value="MBB6051404.1"/>
    <property type="molecule type" value="Genomic_DNA"/>
</dbReference>
<sequence>MRAGVALADITPPVGTRLSGFAGRPVPGFVSTGVRDPLRATVLWIDGALIVALDTIGLTPRDDGALRRRLARAVGCAPEAVLIACSHTHSGAATMTIRATGDKEVAWTRELFRRVEMAAKEAKASARSLVEARLGEASCDAAINRRRAEGPRDARVRTLQLQTDSGPLVTLVHFACHPVALGNQNTLLSADWVASLREHAEPALGCPTLFLQGCCGDINPRFGTSRGESEAARVGKEVAEAVLAAATASERVALTAPVAVHRRARLPLHPYPDHATLAEREQEAQERLAALGRSDIDQGFLEWIAAVRKKPERRFASATVSQLALGPLTLVGLPGEIFTEIGQALETDAWPVGFANGNLGYLYPDSAFDEGGYEVTLAYKLYGEQQAGRGTAQALIRAAQTSRGHTPGTPHRR</sequence>
<dbReference type="Proteomes" id="UP000520814">
    <property type="component" value="Unassembled WGS sequence"/>
</dbReference>
<evidence type="ECO:0000313" key="2">
    <source>
        <dbReference type="Proteomes" id="UP000520814"/>
    </source>
</evidence>
<dbReference type="RefSeq" id="WP_184198297.1">
    <property type="nucleotide sequence ID" value="NZ_JACHGW010000003.1"/>
</dbReference>
<reference evidence="1 2" key="1">
    <citation type="submission" date="2020-08" db="EMBL/GenBank/DDBJ databases">
        <title>Genomic Encyclopedia of Type Strains, Phase IV (KMG-IV): sequencing the most valuable type-strain genomes for metagenomic binning, comparative biology and taxonomic classification.</title>
        <authorList>
            <person name="Goeker M."/>
        </authorList>
    </citation>
    <scope>NUCLEOTIDE SEQUENCE [LARGE SCALE GENOMIC DNA]</scope>
    <source>
        <strain evidence="1 2">DSM 23562</strain>
    </source>
</reference>
<name>A0A7W9ST00_ARMRO</name>
<protein>
    <recommendedName>
        <fullName evidence="3">Neutral/alkaline non-lysosomal ceramidase N-terminal domain-containing protein</fullName>
    </recommendedName>
</protein>
<evidence type="ECO:0008006" key="3">
    <source>
        <dbReference type="Google" id="ProtNLM"/>
    </source>
</evidence>
<evidence type="ECO:0000313" key="1">
    <source>
        <dbReference type="EMBL" id="MBB6051404.1"/>
    </source>
</evidence>
<organism evidence="1 2">
    <name type="scientific">Armatimonas rosea</name>
    <dbReference type="NCBI Taxonomy" id="685828"/>
    <lineage>
        <taxon>Bacteria</taxon>
        <taxon>Bacillati</taxon>
        <taxon>Armatimonadota</taxon>
        <taxon>Armatimonadia</taxon>
        <taxon>Armatimonadales</taxon>
        <taxon>Armatimonadaceae</taxon>
        <taxon>Armatimonas</taxon>
    </lineage>
</organism>
<keyword evidence="2" id="KW-1185">Reference proteome</keyword>
<dbReference type="AlphaFoldDB" id="A0A7W9ST00"/>
<comment type="caution">
    <text evidence="1">The sequence shown here is derived from an EMBL/GenBank/DDBJ whole genome shotgun (WGS) entry which is preliminary data.</text>
</comment>